<organism evidence="4 5">
    <name type="scientific">Paralvinella palmiformis</name>
    <dbReference type="NCBI Taxonomy" id="53620"/>
    <lineage>
        <taxon>Eukaryota</taxon>
        <taxon>Metazoa</taxon>
        <taxon>Spiralia</taxon>
        <taxon>Lophotrochozoa</taxon>
        <taxon>Annelida</taxon>
        <taxon>Polychaeta</taxon>
        <taxon>Sedentaria</taxon>
        <taxon>Canalipalpata</taxon>
        <taxon>Terebellida</taxon>
        <taxon>Terebelliformia</taxon>
        <taxon>Alvinellidae</taxon>
        <taxon>Paralvinella</taxon>
    </lineage>
</organism>
<dbReference type="FunFam" id="3.10.490.20:FF:000009">
    <property type="entry name" value="Dynein heavy chain 4"/>
    <property type="match status" value="1"/>
</dbReference>
<dbReference type="Gene3D" id="3.40.50.300">
    <property type="entry name" value="P-loop containing nucleotide triphosphate hydrolases"/>
    <property type="match status" value="1"/>
</dbReference>
<dbReference type="InterPro" id="IPR004273">
    <property type="entry name" value="Dynein_heavy_D6_P-loop"/>
</dbReference>
<dbReference type="InterPro" id="IPR043160">
    <property type="entry name" value="Dynein_C_barrel"/>
</dbReference>
<comment type="caution">
    <text evidence="4">The sequence shown here is derived from an EMBL/GenBank/DDBJ whole genome shotgun (WGS) entry which is preliminary data.</text>
</comment>
<dbReference type="EMBL" id="JAODUP010000334">
    <property type="protein sequence ID" value="KAK2152280.1"/>
    <property type="molecule type" value="Genomic_DNA"/>
</dbReference>
<dbReference type="InterPro" id="IPR027417">
    <property type="entry name" value="P-loop_NTPase"/>
</dbReference>
<dbReference type="Proteomes" id="UP001208570">
    <property type="component" value="Unassembled WGS sequence"/>
</dbReference>
<name>A0AAD9JHI3_9ANNE</name>
<sequence length="735" mass="83944">MIPSLCCRDKLQDGGTRDEWRFLLAGGAHKPKELPNPAPDWLSDRSWGDVLTVAALPNFADFAEDFLNYIEGFERLFDSQEPHHEKLPGKWETDLDDFQKLLVYKCLRADKLTNAFQDFVANNLGQRFIEPQTANLNLVFKDSSPSTPLIFVLSQGTDPAADLYKFAEEMRFSKKLTAISLGQGQGPRAEALMRSAMERGKWVFFQNCHLAPSFMPALERLIEQIDPDKVHRDFRLWLTSMPSPKFPVFILQNGSKMTVEPPRGIKANLLRSYTGFTDDYLNSCGFKTPEFKHLLLSLCLFHGVAIERRKFGPLGFNIPYEFTDGDLRICISQLKMFLEEYEEIPFKVLLYTAGHINYGGRVTDDWDRRCLMNVLGDFYTPDVLVTDHEYSPSGIYKQIDPDNDHSNYIAFIKSLPINDNPEIFGLHDNANITFAQTETFNSLQALLLLQPKSSSGGGKSREEVMEDTSNDILREVPDPIDIEMVMNKYPVIYEQSMNTVLIQEIIRYNRLLLSIKSSLHDLMKALKGLVVMSQALEEMSNSLFINQVPDMWGDKAYPSLKPLAAWVIDLVARVGFMKDWIDNGTPPIFWISGFFFPQAFLTGTLQNFARKRIVSIDTITFSFKMMKESASDLKTSPEDGCYIRGLYAEGARWDMTESQLTESRPKELFTEMPIIWLIPESNRKPVLSGIYECPVYKTLTRAGSLYSLALFSRSPLYREVDITLVLFSRSFELEI</sequence>
<dbReference type="InterPro" id="IPR042219">
    <property type="entry name" value="AAA_lid_11_sf"/>
</dbReference>
<feature type="domain" description="Dynein heavy chain region D6 P-loop" evidence="1">
    <location>
        <begin position="145"/>
        <end position="258"/>
    </location>
</feature>
<accession>A0AAD9JHI3</accession>
<evidence type="ECO:0000259" key="3">
    <source>
        <dbReference type="Pfam" id="PF18199"/>
    </source>
</evidence>
<dbReference type="InterPro" id="IPR026983">
    <property type="entry name" value="DHC"/>
</dbReference>
<dbReference type="Pfam" id="PF18199">
    <property type="entry name" value="Dynein_C"/>
    <property type="match status" value="1"/>
</dbReference>
<feature type="domain" description="Dynein heavy chain C-terminal" evidence="3">
    <location>
        <begin position="437"/>
        <end position="705"/>
    </location>
</feature>
<evidence type="ECO:0000259" key="1">
    <source>
        <dbReference type="Pfam" id="PF03028"/>
    </source>
</evidence>
<dbReference type="Pfam" id="PF03028">
    <property type="entry name" value="Dynein_heavy"/>
    <property type="match status" value="1"/>
</dbReference>
<dbReference type="AlphaFoldDB" id="A0AAD9JHI3"/>
<gene>
    <name evidence="4" type="ORF">LSH36_335g02021</name>
</gene>
<dbReference type="Gene3D" id="1.20.1270.280">
    <property type="match status" value="1"/>
</dbReference>
<dbReference type="Gene3D" id="1.10.8.720">
    <property type="entry name" value="Region D6 of dynein motor"/>
    <property type="match status" value="1"/>
</dbReference>
<dbReference type="Gene3D" id="3.10.490.20">
    <property type="match status" value="1"/>
</dbReference>
<dbReference type="Pfam" id="PF18198">
    <property type="entry name" value="AAA_lid_11"/>
    <property type="match status" value="1"/>
</dbReference>
<dbReference type="InterPro" id="IPR041658">
    <property type="entry name" value="AAA_lid_11"/>
</dbReference>
<protein>
    <recommendedName>
        <fullName evidence="6">Dynein heavy chain</fullName>
    </recommendedName>
</protein>
<dbReference type="InterPro" id="IPR041228">
    <property type="entry name" value="Dynein_C"/>
</dbReference>
<dbReference type="GO" id="GO:0008569">
    <property type="term" value="F:minus-end-directed microtubule motor activity"/>
    <property type="evidence" value="ECO:0007669"/>
    <property type="project" value="InterPro"/>
</dbReference>
<dbReference type="GO" id="GO:0051959">
    <property type="term" value="F:dynein light intermediate chain binding"/>
    <property type="evidence" value="ECO:0007669"/>
    <property type="project" value="InterPro"/>
</dbReference>
<dbReference type="GO" id="GO:0045505">
    <property type="term" value="F:dynein intermediate chain binding"/>
    <property type="evidence" value="ECO:0007669"/>
    <property type="project" value="InterPro"/>
</dbReference>
<dbReference type="FunFam" id="3.40.50.300:FF:000362">
    <property type="entry name" value="Dynein, axonemal, heavy chain 6"/>
    <property type="match status" value="1"/>
</dbReference>
<evidence type="ECO:0000313" key="5">
    <source>
        <dbReference type="Proteomes" id="UP001208570"/>
    </source>
</evidence>
<dbReference type="GO" id="GO:0007018">
    <property type="term" value="P:microtubule-based movement"/>
    <property type="evidence" value="ECO:0007669"/>
    <property type="project" value="InterPro"/>
</dbReference>
<keyword evidence="5" id="KW-1185">Reference proteome</keyword>
<evidence type="ECO:0008006" key="6">
    <source>
        <dbReference type="Google" id="ProtNLM"/>
    </source>
</evidence>
<dbReference type="PANTHER" id="PTHR22878">
    <property type="entry name" value="DYNEIN HEAVY CHAIN 6, AXONEMAL-LIKE-RELATED"/>
    <property type="match status" value="1"/>
</dbReference>
<evidence type="ECO:0000313" key="4">
    <source>
        <dbReference type="EMBL" id="KAK2152280.1"/>
    </source>
</evidence>
<dbReference type="FunFam" id="1.10.8.720:FF:000001">
    <property type="entry name" value="dynein heavy chain 7, axonemal"/>
    <property type="match status" value="1"/>
</dbReference>
<evidence type="ECO:0000259" key="2">
    <source>
        <dbReference type="Pfam" id="PF18198"/>
    </source>
</evidence>
<dbReference type="PANTHER" id="PTHR22878:SF73">
    <property type="entry name" value="DYNEIN AXONEMAL HEAVY CHAIN 1"/>
    <property type="match status" value="1"/>
</dbReference>
<reference evidence="4" key="1">
    <citation type="journal article" date="2023" name="Mol. Biol. Evol.">
        <title>Third-Generation Sequencing Reveals the Adaptive Role of the Epigenome in Three Deep-Sea Polychaetes.</title>
        <authorList>
            <person name="Perez M."/>
            <person name="Aroh O."/>
            <person name="Sun Y."/>
            <person name="Lan Y."/>
            <person name="Juniper S.K."/>
            <person name="Young C.R."/>
            <person name="Angers B."/>
            <person name="Qian P.Y."/>
        </authorList>
    </citation>
    <scope>NUCLEOTIDE SEQUENCE</scope>
    <source>
        <strain evidence="4">P08H-3</strain>
    </source>
</reference>
<dbReference type="GO" id="GO:0030286">
    <property type="term" value="C:dynein complex"/>
    <property type="evidence" value="ECO:0007669"/>
    <property type="project" value="InterPro"/>
</dbReference>
<proteinExistence type="predicted"/>
<dbReference type="FunFam" id="1.20.1270.280:FF:000001">
    <property type="entry name" value="dynein heavy chain 7, axonemal"/>
    <property type="match status" value="1"/>
</dbReference>
<feature type="domain" description="Dynein heavy chain AAA lid" evidence="2">
    <location>
        <begin position="291"/>
        <end position="430"/>
    </location>
</feature>